<dbReference type="AlphaFoldDB" id="A0AAV5M5G9"/>
<accession>A0AAV5M5G9</accession>
<evidence type="ECO:0000313" key="3">
    <source>
        <dbReference type="Proteomes" id="UP001054252"/>
    </source>
</evidence>
<organism evidence="2 3">
    <name type="scientific">Rubroshorea leprosula</name>
    <dbReference type="NCBI Taxonomy" id="152421"/>
    <lineage>
        <taxon>Eukaryota</taxon>
        <taxon>Viridiplantae</taxon>
        <taxon>Streptophyta</taxon>
        <taxon>Embryophyta</taxon>
        <taxon>Tracheophyta</taxon>
        <taxon>Spermatophyta</taxon>
        <taxon>Magnoliopsida</taxon>
        <taxon>eudicotyledons</taxon>
        <taxon>Gunneridae</taxon>
        <taxon>Pentapetalae</taxon>
        <taxon>rosids</taxon>
        <taxon>malvids</taxon>
        <taxon>Malvales</taxon>
        <taxon>Dipterocarpaceae</taxon>
        <taxon>Rubroshorea</taxon>
    </lineage>
</organism>
<dbReference type="GO" id="GO:0005783">
    <property type="term" value="C:endoplasmic reticulum"/>
    <property type="evidence" value="ECO:0007669"/>
    <property type="project" value="TreeGrafter"/>
</dbReference>
<feature type="domain" description="Sey1/RHD3-like three-helix bundle" evidence="1">
    <location>
        <begin position="2"/>
        <end position="156"/>
    </location>
</feature>
<gene>
    <name evidence="2" type="ORF">SLEP1_g51470</name>
</gene>
<dbReference type="PANTHER" id="PTHR45923">
    <property type="entry name" value="PROTEIN SEY1"/>
    <property type="match status" value="1"/>
</dbReference>
<dbReference type="EMBL" id="BPVZ01000179">
    <property type="protein sequence ID" value="GKV44274.1"/>
    <property type="molecule type" value="Genomic_DNA"/>
</dbReference>
<keyword evidence="3" id="KW-1185">Reference proteome</keyword>
<reference evidence="2 3" key="1">
    <citation type="journal article" date="2021" name="Commun. Biol.">
        <title>The genome of Shorea leprosula (Dipterocarpaceae) highlights the ecological relevance of drought in aseasonal tropical rainforests.</title>
        <authorList>
            <person name="Ng K.K.S."/>
            <person name="Kobayashi M.J."/>
            <person name="Fawcett J.A."/>
            <person name="Hatakeyama M."/>
            <person name="Paape T."/>
            <person name="Ng C.H."/>
            <person name="Ang C.C."/>
            <person name="Tnah L.H."/>
            <person name="Lee C.T."/>
            <person name="Nishiyama T."/>
            <person name="Sese J."/>
            <person name="O'Brien M.J."/>
            <person name="Copetti D."/>
            <person name="Mohd Noor M.I."/>
            <person name="Ong R.C."/>
            <person name="Putra M."/>
            <person name="Sireger I.Z."/>
            <person name="Indrioko S."/>
            <person name="Kosugi Y."/>
            <person name="Izuno A."/>
            <person name="Isagi Y."/>
            <person name="Lee S.L."/>
            <person name="Shimizu K.K."/>
        </authorList>
    </citation>
    <scope>NUCLEOTIDE SEQUENCE [LARGE SCALE GENOMIC DNA]</scope>
    <source>
        <strain evidence="2">214</strain>
    </source>
</reference>
<sequence>MLNKGDGFAASVRTCTGSCMLEFDLGCADAAIKQANWDASKVREKFRHDIDGLVSSLCSAKLSELVGNYKKQLSQALMKPVETLLEAGGKDTWSSIRKLLEHETETAASEFSTAISGFELDRATINRMVQDLGNYARNVVEKIARQEAGKVLIRMKGSQPSLIMEKAQSQDFGQEKKTLRQLQRMPELRVSKALICYGRHTLG</sequence>
<dbReference type="Proteomes" id="UP001054252">
    <property type="component" value="Unassembled WGS sequence"/>
</dbReference>
<name>A0AAV5M5G9_9ROSI</name>
<dbReference type="Pfam" id="PF20428">
    <property type="entry name" value="Sey1_3HB"/>
    <property type="match status" value="1"/>
</dbReference>
<dbReference type="InterPro" id="IPR008803">
    <property type="entry name" value="RHD3/Sey1"/>
</dbReference>
<dbReference type="InterPro" id="IPR046758">
    <property type="entry name" value="Sey1/RHD3-like_3HB"/>
</dbReference>
<dbReference type="PANTHER" id="PTHR45923:SF20">
    <property type="entry name" value="PROTEIN ROOT HAIR DEFECTIVE 3 HOMOLOG 2"/>
    <property type="match status" value="1"/>
</dbReference>
<protein>
    <recommendedName>
        <fullName evidence="1">Sey1/RHD3-like three-helix bundle domain-containing protein</fullName>
    </recommendedName>
</protein>
<comment type="caution">
    <text evidence="2">The sequence shown here is derived from an EMBL/GenBank/DDBJ whole genome shotgun (WGS) entry which is preliminary data.</text>
</comment>
<evidence type="ECO:0000259" key="1">
    <source>
        <dbReference type="Pfam" id="PF20428"/>
    </source>
</evidence>
<proteinExistence type="predicted"/>
<dbReference type="GO" id="GO:0003924">
    <property type="term" value="F:GTPase activity"/>
    <property type="evidence" value="ECO:0007669"/>
    <property type="project" value="TreeGrafter"/>
</dbReference>
<dbReference type="GO" id="GO:0016320">
    <property type="term" value="P:endoplasmic reticulum membrane fusion"/>
    <property type="evidence" value="ECO:0007669"/>
    <property type="project" value="TreeGrafter"/>
</dbReference>
<evidence type="ECO:0000313" key="2">
    <source>
        <dbReference type="EMBL" id="GKV44274.1"/>
    </source>
</evidence>